<reference evidence="2" key="1">
    <citation type="journal article" date="2015" name="Sci. Rep.">
        <title>Tissue- and time-dependent transcription in Ixodes ricinus salivary glands and midguts when blood feeding on the vertebrate host.</title>
        <authorList>
            <person name="Kotsyfakis M."/>
            <person name="Schwarz A."/>
            <person name="Erhart J."/>
            <person name="Ribeiro J.M."/>
        </authorList>
    </citation>
    <scope>NUCLEOTIDE SEQUENCE</scope>
    <source>
        <tissue evidence="2">Salivary gland and midgut</tissue>
    </source>
</reference>
<sequence>MKIFILVLLVVVIFYLEDADSKHCPVGERPKSCNNWNNRNTSCYEGTCNNPKPLPCDECDCHVDDDEVCESRCVCVGGTLRLASGECREPSDCPRGSLGFEYALGKRK</sequence>
<name>V5IEI4_IXORI</name>
<organism evidence="2">
    <name type="scientific">Ixodes ricinus</name>
    <name type="common">Common tick</name>
    <name type="synonym">Acarus ricinus</name>
    <dbReference type="NCBI Taxonomy" id="34613"/>
    <lineage>
        <taxon>Eukaryota</taxon>
        <taxon>Metazoa</taxon>
        <taxon>Ecdysozoa</taxon>
        <taxon>Arthropoda</taxon>
        <taxon>Chelicerata</taxon>
        <taxon>Arachnida</taxon>
        <taxon>Acari</taxon>
        <taxon>Parasitiformes</taxon>
        <taxon>Ixodida</taxon>
        <taxon>Ixodoidea</taxon>
        <taxon>Ixodidae</taxon>
        <taxon>Ixodinae</taxon>
        <taxon>Ixodes</taxon>
    </lineage>
</organism>
<proteinExistence type="evidence at transcript level"/>
<dbReference type="EMBL" id="GANP01010132">
    <property type="protein sequence ID" value="JAB74336.1"/>
    <property type="molecule type" value="mRNA"/>
</dbReference>
<feature type="chain" id="PRO_5004738711" evidence="1">
    <location>
        <begin position="22"/>
        <end position="108"/>
    </location>
</feature>
<protein>
    <submittedName>
        <fullName evidence="2">Putative secreted protein</fullName>
    </submittedName>
</protein>
<dbReference type="AlphaFoldDB" id="V5IEI4"/>
<keyword evidence="1" id="KW-0732">Signal</keyword>
<accession>V5IEI4</accession>
<feature type="signal peptide" evidence="1">
    <location>
        <begin position="1"/>
        <end position="21"/>
    </location>
</feature>
<evidence type="ECO:0000256" key="1">
    <source>
        <dbReference type="SAM" id="SignalP"/>
    </source>
</evidence>
<evidence type="ECO:0000313" key="2">
    <source>
        <dbReference type="EMBL" id="JAB74336.1"/>
    </source>
</evidence>